<reference evidence="8 9" key="1">
    <citation type="journal article" date="2016" name="Nat. Commun.">
        <title>Thousands of microbial genomes shed light on interconnected biogeochemical processes in an aquifer system.</title>
        <authorList>
            <person name="Anantharaman K."/>
            <person name="Brown C.T."/>
            <person name="Hug L.A."/>
            <person name="Sharon I."/>
            <person name="Castelle C.J."/>
            <person name="Probst A.J."/>
            <person name="Thomas B.C."/>
            <person name="Singh A."/>
            <person name="Wilkins M.J."/>
            <person name="Karaoz U."/>
            <person name="Brodie E.L."/>
            <person name="Williams K.H."/>
            <person name="Hubbard S.S."/>
            <person name="Banfield J.F."/>
        </authorList>
    </citation>
    <scope>NUCLEOTIDE SEQUENCE [LARGE SCALE GENOMIC DNA]</scope>
</reference>
<evidence type="ECO:0000259" key="7">
    <source>
        <dbReference type="Pfam" id="PF08281"/>
    </source>
</evidence>
<accession>A0A1F4S1G3</accession>
<keyword evidence="5" id="KW-0804">Transcription</keyword>
<organism evidence="8 9">
    <name type="scientific">candidate division WOR-1 bacterium RIFOXYB2_FULL_36_35</name>
    <dbReference type="NCBI Taxonomy" id="1802578"/>
    <lineage>
        <taxon>Bacteria</taxon>
        <taxon>Bacillati</taxon>
        <taxon>Saganbacteria</taxon>
    </lineage>
</organism>
<dbReference type="InterPro" id="IPR013325">
    <property type="entry name" value="RNA_pol_sigma_r2"/>
</dbReference>
<dbReference type="Pfam" id="PF04542">
    <property type="entry name" value="Sigma70_r2"/>
    <property type="match status" value="1"/>
</dbReference>
<dbReference type="Gene3D" id="1.10.1740.10">
    <property type="match status" value="1"/>
</dbReference>
<dbReference type="Proteomes" id="UP000177905">
    <property type="component" value="Unassembled WGS sequence"/>
</dbReference>
<dbReference type="InterPro" id="IPR014284">
    <property type="entry name" value="RNA_pol_sigma-70_dom"/>
</dbReference>
<dbReference type="PANTHER" id="PTHR43133:SF8">
    <property type="entry name" value="RNA POLYMERASE SIGMA FACTOR HI_1459-RELATED"/>
    <property type="match status" value="1"/>
</dbReference>
<dbReference type="PANTHER" id="PTHR43133">
    <property type="entry name" value="RNA POLYMERASE ECF-TYPE SIGMA FACTO"/>
    <property type="match status" value="1"/>
</dbReference>
<keyword evidence="3" id="KW-0731">Sigma factor</keyword>
<keyword evidence="4" id="KW-0238">DNA-binding</keyword>
<feature type="domain" description="RNA polymerase sigma-70 region 2" evidence="6">
    <location>
        <begin position="3"/>
        <end position="66"/>
    </location>
</feature>
<proteinExistence type="inferred from homology"/>
<evidence type="ECO:0000256" key="4">
    <source>
        <dbReference type="ARBA" id="ARBA00023125"/>
    </source>
</evidence>
<evidence type="ECO:0000256" key="5">
    <source>
        <dbReference type="ARBA" id="ARBA00023163"/>
    </source>
</evidence>
<dbReference type="GO" id="GO:0016987">
    <property type="term" value="F:sigma factor activity"/>
    <property type="evidence" value="ECO:0007669"/>
    <property type="project" value="UniProtKB-KW"/>
</dbReference>
<dbReference type="EMBL" id="MEUA01000039">
    <property type="protein sequence ID" value="OGC14286.1"/>
    <property type="molecule type" value="Genomic_DNA"/>
</dbReference>
<dbReference type="NCBIfam" id="TIGR02937">
    <property type="entry name" value="sigma70-ECF"/>
    <property type="match status" value="1"/>
</dbReference>
<evidence type="ECO:0000259" key="6">
    <source>
        <dbReference type="Pfam" id="PF04542"/>
    </source>
</evidence>
<protein>
    <recommendedName>
        <fullName evidence="10">RNA polymerase subunit sigma-24</fullName>
    </recommendedName>
</protein>
<dbReference type="InterPro" id="IPR013324">
    <property type="entry name" value="RNA_pol_sigma_r3/r4-like"/>
</dbReference>
<dbReference type="SUPFAM" id="SSF88946">
    <property type="entry name" value="Sigma2 domain of RNA polymerase sigma factors"/>
    <property type="match status" value="1"/>
</dbReference>
<keyword evidence="2" id="KW-0805">Transcription regulation</keyword>
<evidence type="ECO:0000313" key="8">
    <source>
        <dbReference type="EMBL" id="OGC14286.1"/>
    </source>
</evidence>
<evidence type="ECO:0000256" key="3">
    <source>
        <dbReference type="ARBA" id="ARBA00023082"/>
    </source>
</evidence>
<dbReference type="AlphaFoldDB" id="A0A1F4S1G3"/>
<comment type="caution">
    <text evidence="8">The sequence shown here is derived from an EMBL/GenBank/DDBJ whole genome shotgun (WGS) entry which is preliminary data.</text>
</comment>
<evidence type="ECO:0000313" key="9">
    <source>
        <dbReference type="Proteomes" id="UP000177905"/>
    </source>
</evidence>
<dbReference type="InterPro" id="IPR007627">
    <property type="entry name" value="RNA_pol_sigma70_r2"/>
</dbReference>
<name>A0A1F4S1G3_UNCSA</name>
<feature type="domain" description="RNA polymerase sigma factor 70 region 4 type 2" evidence="7">
    <location>
        <begin position="103"/>
        <end position="154"/>
    </location>
</feature>
<evidence type="ECO:0000256" key="2">
    <source>
        <dbReference type="ARBA" id="ARBA00023015"/>
    </source>
</evidence>
<comment type="similarity">
    <text evidence="1">Belongs to the sigma-70 factor family. ECF subfamily.</text>
</comment>
<sequence length="162" mass="18670">DVLVVKYQNKVINLCFRFLGNYDDACDCAQDVFVKVFESLSKFRGDSKFSTWLYAVTVNFCRNRISSFKHRKSKQDTSYEIQDAGDESLSPSKQFERKELNNKIQKAIDSLDEDQKSVLILRDIEGLSYEEIVDITGIKLGTVKSRIARAREELKEKLKGLI</sequence>
<dbReference type="CDD" id="cd06171">
    <property type="entry name" value="Sigma70_r4"/>
    <property type="match status" value="1"/>
</dbReference>
<dbReference type="Pfam" id="PF08281">
    <property type="entry name" value="Sigma70_r4_2"/>
    <property type="match status" value="1"/>
</dbReference>
<evidence type="ECO:0008006" key="10">
    <source>
        <dbReference type="Google" id="ProtNLM"/>
    </source>
</evidence>
<dbReference type="Gene3D" id="1.10.10.10">
    <property type="entry name" value="Winged helix-like DNA-binding domain superfamily/Winged helix DNA-binding domain"/>
    <property type="match status" value="1"/>
</dbReference>
<dbReference type="SUPFAM" id="SSF88659">
    <property type="entry name" value="Sigma3 and sigma4 domains of RNA polymerase sigma factors"/>
    <property type="match status" value="1"/>
</dbReference>
<dbReference type="InterPro" id="IPR036388">
    <property type="entry name" value="WH-like_DNA-bd_sf"/>
</dbReference>
<gene>
    <name evidence="8" type="ORF">A2290_04965</name>
</gene>
<dbReference type="GO" id="GO:0003677">
    <property type="term" value="F:DNA binding"/>
    <property type="evidence" value="ECO:0007669"/>
    <property type="project" value="UniProtKB-KW"/>
</dbReference>
<dbReference type="InterPro" id="IPR039425">
    <property type="entry name" value="RNA_pol_sigma-70-like"/>
</dbReference>
<evidence type="ECO:0000256" key="1">
    <source>
        <dbReference type="ARBA" id="ARBA00010641"/>
    </source>
</evidence>
<feature type="non-terminal residue" evidence="8">
    <location>
        <position position="1"/>
    </location>
</feature>
<dbReference type="GO" id="GO:0006352">
    <property type="term" value="P:DNA-templated transcription initiation"/>
    <property type="evidence" value="ECO:0007669"/>
    <property type="project" value="InterPro"/>
</dbReference>
<dbReference type="InterPro" id="IPR013249">
    <property type="entry name" value="RNA_pol_sigma70_r4_t2"/>
</dbReference>